<evidence type="ECO:0000256" key="7">
    <source>
        <dbReference type="ARBA" id="ARBA00038093"/>
    </source>
</evidence>
<evidence type="ECO:0000256" key="6">
    <source>
        <dbReference type="ARBA" id="ARBA00022842"/>
    </source>
</evidence>
<name>A0ABS3C611_9BACT</name>
<keyword evidence="5" id="KW-0378">Hydrolase</keyword>
<sequence>MFLKGNPEVVDLISDKELVLSVITEIELLSFPLLTDENKEQIRNLLNECIVLDLDQEIKELTIDFRKKYRIKLPDSIIAASAYTSKAPLLTGDKEFRKIEELNLLIYEF</sequence>
<proteinExistence type="inferred from homology"/>
<keyword evidence="6" id="KW-0460">Magnesium</keyword>
<dbReference type="InterPro" id="IPR002716">
    <property type="entry name" value="PIN_dom"/>
</dbReference>
<evidence type="ECO:0000256" key="3">
    <source>
        <dbReference type="ARBA" id="ARBA00022722"/>
    </source>
</evidence>
<evidence type="ECO:0000256" key="2">
    <source>
        <dbReference type="ARBA" id="ARBA00022649"/>
    </source>
</evidence>
<accession>A0ABS3C611</accession>
<comment type="similarity">
    <text evidence="7">Belongs to the PINc/VapC protein family.</text>
</comment>
<organism evidence="9 10">
    <name type="scientific">Algoriphagus oliviformis</name>
    <dbReference type="NCBI Taxonomy" id="2811231"/>
    <lineage>
        <taxon>Bacteria</taxon>
        <taxon>Pseudomonadati</taxon>
        <taxon>Bacteroidota</taxon>
        <taxon>Cytophagia</taxon>
        <taxon>Cytophagales</taxon>
        <taxon>Cyclobacteriaceae</taxon>
        <taxon>Algoriphagus</taxon>
    </lineage>
</organism>
<feature type="domain" description="PIN" evidence="8">
    <location>
        <begin position="9"/>
        <end position="101"/>
    </location>
</feature>
<keyword evidence="10" id="KW-1185">Reference proteome</keyword>
<dbReference type="Gene3D" id="3.40.50.1010">
    <property type="entry name" value="5'-nuclease"/>
    <property type="match status" value="1"/>
</dbReference>
<evidence type="ECO:0000256" key="4">
    <source>
        <dbReference type="ARBA" id="ARBA00022723"/>
    </source>
</evidence>
<evidence type="ECO:0000259" key="8">
    <source>
        <dbReference type="Pfam" id="PF01850"/>
    </source>
</evidence>
<evidence type="ECO:0000256" key="5">
    <source>
        <dbReference type="ARBA" id="ARBA00022801"/>
    </source>
</evidence>
<reference evidence="9 10" key="1">
    <citation type="submission" date="2021-03" db="EMBL/GenBank/DDBJ databases">
        <title>novel species isolated from a fishpond in China.</title>
        <authorList>
            <person name="Lu H."/>
            <person name="Cai Z."/>
        </authorList>
    </citation>
    <scope>NUCLEOTIDE SEQUENCE [LARGE SCALE GENOMIC DNA]</scope>
    <source>
        <strain evidence="9 10">H41</strain>
    </source>
</reference>
<keyword evidence="2" id="KW-1277">Toxin-antitoxin system</keyword>
<dbReference type="SUPFAM" id="SSF88723">
    <property type="entry name" value="PIN domain-like"/>
    <property type="match status" value="1"/>
</dbReference>
<dbReference type="InterPro" id="IPR050556">
    <property type="entry name" value="Type_II_TA_system_RNase"/>
</dbReference>
<dbReference type="EMBL" id="JAFKCT010000007">
    <property type="protein sequence ID" value="MBN7812417.1"/>
    <property type="molecule type" value="Genomic_DNA"/>
</dbReference>
<gene>
    <name evidence="9" type="ORF">J0A68_15800</name>
</gene>
<dbReference type="Pfam" id="PF01850">
    <property type="entry name" value="PIN"/>
    <property type="match status" value="1"/>
</dbReference>
<evidence type="ECO:0000313" key="9">
    <source>
        <dbReference type="EMBL" id="MBN7812417.1"/>
    </source>
</evidence>
<dbReference type="InterPro" id="IPR029060">
    <property type="entry name" value="PIN-like_dom_sf"/>
</dbReference>
<comment type="caution">
    <text evidence="9">The sequence shown here is derived from an EMBL/GenBank/DDBJ whole genome shotgun (WGS) entry which is preliminary data.</text>
</comment>
<dbReference type="CDD" id="cd18738">
    <property type="entry name" value="PIN_VapC4-5_FitB-like"/>
    <property type="match status" value="1"/>
</dbReference>
<evidence type="ECO:0000256" key="1">
    <source>
        <dbReference type="ARBA" id="ARBA00001946"/>
    </source>
</evidence>
<evidence type="ECO:0000313" key="10">
    <source>
        <dbReference type="Proteomes" id="UP000664317"/>
    </source>
</evidence>
<dbReference type="PANTHER" id="PTHR33653">
    <property type="entry name" value="RIBONUCLEASE VAPC2"/>
    <property type="match status" value="1"/>
</dbReference>
<comment type="cofactor">
    <cofactor evidence="1">
        <name>Mg(2+)</name>
        <dbReference type="ChEBI" id="CHEBI:18420"/>
    </cofactor>
</comment>
<keyword evidence="4" id="KW-0479">Metal-binding</keyword>
<keyword evidence="3" id="KW-0540">Nuclease</keyword>
<dbReference type="Proteomes" id="UP000664317">
    <property type="component" value="Unassembled WGS sequence"/>
</dbReference>
<dbReference type="PANTHER" id="PTHR33653:SF1">
    <property type="entry name" value="RIBONUCLEASE VAPC2"/>
    <property type="match status" value="1"/>
</dbReference>
<protein>
    <submittedName>
        <fullName evidence="9">Type II toxin-antitoxin system VapC family toxin</fullName>
    </submittedName>
</protein>